<sequence>MKKQQNWAGNYTYSTTNWHTPQNVADIQQLVKECNYVKVVGSRHSFNSIADSEHHMMSLEHLSQVVDFNKEAQTITVEAGMKYSDLSLYLEGTGLALHNLASLPHISVAGACMTATHGSGDHNGNLATIVSGIEFVDANGELVHLSRKDDEETLKALVVGLGGFGVVTKLTLDLVPEYHIKQNVYHNLTLASFQEHVEEIFASAYSVSLFTDWSSPGFNQVWQKEKVAEDASAEAVPELYGATLATEKMHPIAGHGAEHCTDQLGVAGIWHDRMPHFRMNFTPSSGKELQTEYIIPRQHIVDAVTAIGKLGKKISPLLYVCELRSIAQDDLWMSMNYQQDSIGIHFTWKDDWESVQQVLPEIEAALKAFEPRPHWGKLFTMAPAQVQARYPKLPEFRSLLQKYDPNGKFRNPFLDQYIFGE</sequence>
<dbReference type="InterPro" id="IPR016171">
    <property type="entry name" value="Vanillyl_alc_oxidase_C-sub2"/>
</dbReference>
<keyword evidence="1" id="KW-0285">Flavoprotein</keyword>
<evidence type="ECO:0000256" key="1">
    <source>
        <dbReference type="ARBA" id="ARBA00022630"/>
    </source>
</evidence>
<dbReference type="Gene3D" id="3.30.43.10">
    <property type="entry name" value="Uridine Diphospho-n-acetylenolpyruvylglucosamine Reductase, domain 2"/>
    <property type="match status" value="1"/>
</dbReference>
<dbReference type="PANTHER" id="PTHR43762">
    <property type="entry name" value="L-GULONOLACTONE OXIDASE"/>
    <property type="match status" value="1"/>
</dbReference>
<evidence type="ECO:0000259" key="3">
    <source>
        <dbReference type="PROSITE" id="PS51387"/>
    </source>
</evidence>
<evidence type="ECO:0000313" key="5">
    <source>
        <dbReference type="Proteomes" id="UP000831782"/>
    </source>
</evidence>
<dbReference type="InterPro" id="IPR006094">
    <property type="entry name" value="Oxid_FAD_bind_N"/>
</dbReference>
<dbReference type="InterPro" id="IPR007173">
    <property type="entry name" value="ALO_C"/>
</dbReference>
<dbReference type="PANTHER" id="PTHR43762:SF1">
    <property type="entry name" value="D-ARABINONO-1,4-LACTONE OXIDASE"/>
    <property type="match status" value="1"/>
</dbReference>
<keyword evidence="2" id="KW-0560">Oxidoreductase</keyword>
<evidence type="ECO:0000313" key="4">
    <source>
        <dbReference type="EMBL" id="UOQ49868.1"/>
    </source>
</evidence>
<dbReference type="InterPro" id="IPR016167">
    <property type="entry name" value="FAD-bd_PCMH_sub1"/>
</dbReference>
<dbReference type="SUPFAM" id="SSF56176">
    <property type="entry name" value="FAD-binding/transporter-associated domain-like"/>
    <property type="match status" value="1"/>
</dbReference>
<dbReference type="Gene3D" id="3.30.70.2530">
    <property type="match status" value="1"/>
</dbReference>
<organism evidence="4 5">
    <name type="scientific">Gracilibacillus caseinilyticus</name>
    <dbReference type="NCBI Taxonomy" id="2932256"/>
    <lineage>
        <taxon>Bacteria</taxon>
        <taxon>Bacillati</taxon>
        <taxon>Bacillota</taxon>
        <taxon>Bacilli</taxon>
        <taxon>Bacillales</taxon>
        <taxon>Bacillaceae</taxon>
        <taxon>Gracilibacillus</taxon>
    </lineage>
</organism>
<dbReference type="Gene3D" id="3.30.70.2520">
    <property type="match status" value="1"/>
</dbReference>
<dbReference type="Pfam" id="PF04030">
    <property type="entry name" value="ALO"/>
    <property type="match status" value="1"/>
</dbReference>
<dbReference type="Gene3D" id="3.30.465.10">
    <property type="match status" value="1"/>
</dbReference>
<proteinExistence type="predicted"/>
<feature type="domain" description="FAD-binding PCMH-type" evidence="3">
    <location>
        <begin position="11"/>
        <end position="177"/>
    </location>
</feature>
<reference evidence="4 5" key="1">
    <citation type="submission" date="2022-04" db="EMBL/GenBank/DDBJ databases">
        <title>Gracilibacillus sp. isolated from saltern.</title>
        <authorList>
            <person name="Won M."/>
            <person name="Lee C.-M."/>
            <person name="Woen H.-Y."/>
            <person name="Kwon S.-W."/>
        </authorList>
    </citation>
    <scope>NUCLEOTIDE SEQUENCE [LARGE SCALE GENOMIC DNA]</scope>
    <source>
        <strain evidence="4 5">SSWR10-1</strain>
    </source>
</reference>
<dbReference type="Gene3D" id="1.10.45.10">
    <property type="entry name" value="Vanillyl-alcohol Oxidase, Chain A, domain 4"/>
    <property type="match status" value="1"/>
</dbReference>
<keyword evidence="5" id="KW-1185">Reference proteome</keyword>
<dbReference type="Proteomes" id="UP000831782">
    <property type="component" value="Chromosome"/>
</dbReference>
<dbReference type="InterPro" id="IPR016166">
    <property type="entry name" value="FAD-bd_PCMH"/>
</dbReference>
<dbReference type="RefSeq" id="WP_244722802.1">
    <property type="nucleotide sequence ID" value="NZ_CP095072.1"/>
</dbReference>
<gene>
    <name evidence="4" type="ORF">MUN88_07280</name>
</gene>
<dbReference type="PROSITE" id="PS51387">
    <property type="entry name" value="FAD_PCMH"/>
    <property type="match status" value="1"/>
</dbReference>
<evidence type="ECO:0000256" key="2">
    <source>
        <dbReference type="ARBA" id="ARBA00023002"/>
    </source>
</evidence>
<dbReference type="EMBL" id="CP095072">
    <property type="protein sequence ID" value="UOQ49868.1"/>
    <property type="molecule type" value="Genomic_DNA"/>
</dbReference>
<name>A0ABY4EZQ1_9BACI</name>
<dbReference type="PIRSF" id="PIRSF000136">
    <property type="entry name" value="LGO_GLO"/>
    <property type="match status" value="1"/>
</dbReference>
<dbReference type="InterPro" id="IPR036318">
    <property type="entry name" value="FAD-bd_PCMH-like_sf"/>
</dbReference>
<dbReference type="InterPro" id="IPR010031">
    <property type="entry name" value="FAD_lactone_oxidase-like"/>
</dbReference>
<protein>
    <submittedName>
        <fullName evidence="4">FAD-binding protein</fullName>
    </submittedName>
</protein>
<dbReference type="InterPro" id="IPR016169">
    <property type="entry name" value="FAD-bd_PCMH_sub2"/>
</dbReference>
<accession>A0ABY4EZQ1</accession>
<dbReference type="Pfam" id="PF01565">
    <property type="entry name" value="FAD_binding_4"/>
    <property type="match status" value="1"/>
</dbReference>